<dbReference type="InterPro" id="IPR009656">
    <property type="entry name" value="PHB_depo_C"/>
</dbReference>
<comment type="caution">
    <text evidence="2">The sequence shown here is derived from an EMBL/GenBank/DDBJ whole genome shotgun (WGS) entry which is preliminary data.</text>
</comment>
<dbReference type="PANTHER" id="PTHR36837">
    <property type="entry name" value="POLY(3-HYDROXYALKANOATE) POLYMERASE SUBUNIT PHAC"/>
    <property type="match status" value="1"/>
</dbReference>
<dbReference type="Pfam" id="PF06850">
    <property type="entry name" value="PHB_depo_C"/>
    <property type="match status" value="1"/>
</dbReference>
<evidence type="ECO:0000313" key="2">
    <source>
        <dbReference type="EMBL" id="MBL3609793.1"/>
    </source>
</evidence>
<sequence length="422" mass="46510">MKFMTTYDLMETARNTNQWFGATARALGSYPAVAMVPSPLFRMVAAWGEVTERAFARMVAKPDWNINTVVGADGRDHIVSVEKSVTRPFGDLIHFKVHGRPQMRRRVMLVAPMSGHYATLLRSTVASLLPDCDVYITDWHNARDIPVSEGKFDIEDYTLYLVDFLKHLGPDTHVIAVCQPAPLALAATAYLAEEEPAAQPRSLTLIGGPIDPDAAATDVTDFGRRVTMGQLEHLVIQRVGFKYAGVGRLVYPGMLQLASFMSMNGDRHTRAFSEQILRAAKGEAGDHDKHNRFYDEYLAVMDMTSEFYLTTVDRIFKRGEIARNAFSVNGRKVDIAAITDVAVKTVEGANDDISAPGQCIAALDLLTGLPDHKKASHLEPGAGHYGIFAGKSWRNNIRPLVLDFIDANSGDPQPARAHLKTV</sequence>
<name>A0ABS1RV49_RHOSU</name>
<dbReference type="RefSeq" id="WP_042463848.1">
    <property type="nucleotide sequence ID" value="NZ_CP015421.1"/>
</dbReference>
<organism evidence="2 3">
    <name type="scientific">Rhodovulum sulfidophilum</name>
    <name type="common">Rhodobacter sulfidophilus</name>
    <dbReference type="NCBI Taxonomy" id="35806"/>
    <lineage>
        <taxon>Bacteria</taxon>
        <taxon>Pseudomonadati</taxon>
        <taxon>Pseudomonadota</taxon>
        <taxon>Alphaproteobacteria</taxon>
        <taxon>Rhodobacterales</taxon>
        <taxon>Paracoccaceae</taxon>
        <taxon>Rhodovulum</taxon>
    </lineage>
</organism>
<evidence type="ECO:0000259" key="1">
    <source>
        <dbReference type="Pfam" id="PF06850"/>
    </source>
</evidence>
<dbReference type="PIRSF" id="PIRSF020818">
    <property type="entry name" value="PHB_depoly_PhaZ"/>
    <property type="match status" value="1"/>
</dbReference>
<dbReference type="PANTHER" id="PTHR36837:SF4">
    <property type="entry name" value="BLR0908 PROTEIN"/>
    <property type="match status" value="1"/>
</dbReference>
<keyword evidence="3" id="KW-1185">Reference proteome</keyword>
<dbReference type="SUPFAM" id="SSF53474">
    <property type="entry name" value="alpha/beta-Hydrolases"/>
    <property type="match status" value="1"/>
</dbReference>
<gene>
    <name evidence="2" type="primary">phaZ</name>
    <name evidence="2" type="ORF">JMM60_13455</name>
</gene>
<protein>
    <submittedName>
        <fullName evidence="2">Polyhydroxyalkanoate depolymerase</fullName>
    </submittedName>
</protein>
<accession>A0ABS1RV49</accession>
<feature type="domain" description="PHB de-polymerase C-terminal" evidence="1">
    <location>
        <begin position="207"/>
        <end position="408"/>
    </location>
</feature>
<dbReference type="Proteomes" id="UP000604473">
    <property type="component" value="Unassembled WGS sequence"/>
</dbReference>
<evidence type="ECO:0000313" key="3">
    <source>
        <dbReference type="Proteomes" id="UP000604473"/>
    </source>
</evidence>
<dbReference type="GeneID" id="93540977"/>
<dbReference type="InterPro" id="IPR029058">
    <property type="entry name" value="AB_hydrolase_fold"/>
</dbReference>
<dbReference type="Gene3D" id="3.40.50.1820">
    <property type="entry name" value="alpha/beta hydrolase"/>
    <property type="match status" value="1"/>
</dbReference>
<dbReference type="InterPro" id="IPR010915">
    <property type="entry name" value="PHB_depoly_PhaZ"/>
</dbReference>
<reference evidence="2 3" key="1">
    <citation type="submission" date="2021-01" db="EMBL/GenBank/DDBJ databases">
        <title>Draft genomes of Rhodovulum sulfidophilum.</title>
        <authorList>
            <person name="Guzman M.S."/>
        </authorList>
    </citation>
    <scope>NUCLEOTIDE SEQUENCE [LARGE SCALE GENOMIC DNA]</scope>
    <source>
        <strain evidence="2 3">AB35</strain>
    </source>
</reference>
<proteinExistence type="predicted"/>
<dbReference type="InterPro" id="IPR051321">
    <property type="entry name" value="PHA/PHB_synthase"/>
</dbReference>
<dbReference type="NCBIfam" id="TIGR01849">
    <property type="entry name" value="PHB_depoly_PhaZ"/>
    <property type="match status" value="1"/>
</dbReference>
<dbReference type="EMBL" id="JAESJJ010000018">
    <property type="protein sequence ID" value="MBL3609793.1"/>
    <property type="molecule type" value="Genomic_DNA"/>
</dbReference>